<evidence type="ECO:0000313" key="4">
    <source>
        <dbReference type="EMBL" id="MVA76592.1"/>
    </source>
</evidence>
<feature type="chain" id="PRO_5025452722" description="Bulb-type lectin domain-containing protein" evidence="3">
    <location>
        <begin position="38"/>
        <end position="484"/>
    </location>
</feature>
<evidence type="ECO:0008006" key="6">
    <source>
        <dbReference type="Google" id="ProtNLM"/>
    </source>
</evidence>
<feature type="compositionally biased region" description="Low complexity" evidence="1">
    <location>
        <begin position="297"/>
        <end position="317"/>
    </location>
</feature>
<dbReference type="RefSeq" id="WP_156610168.1">
    <property type="nucleotide sequence ID" value="NZ_WPCU01000007.1"/>
</dbReference>
<proteinExistence type="predicted"/>
<dbReference type="AlphaFoldDB" id="A0A6A9UXY4"/>
<feature type="compositionally biased region" description="Basic and acidic residues" evidence="1">
    <location>
        <begin position="430"/>
        <end position="442"/>
    </location>
</feature>
<feature type="compositionally biased region" description="Basic and acidic residues" evidence="1">
    <location>
        <begin position="461"/>
        <end position="473"/>
    </location>
</feature>
<feature type="compositionally biased region" description="Pro residues" evidence="1">
    <location>
        <begin position="406"/>
        <end position="425"/>
    </location>
</feature>
<feature type="transmembrane region" description="Helical" evidence="2">
    <location>
        <begin position="336"/>
        <end position="356"/>
    </location>
</feature>
<dbReference type="EMBL" id="WPCU01000007">
    <property type="protein sequence ID" value="MVA76592.1"/>
    <property type="molecule type" value="Genomic_DNA"/>
</dbReference>
<feature type="region of interest" description="Disordered" evidence="1">
    <location>
        <begin position="365"/>
        <end position="473"/>
    </location>
</feature>
<sequence>MERETSVVLAGGARRAAAVLAAGAVLTAAGAVLPAAAEEVEFTIDDPEVTESSGLARDTVSGWYWTVDDSGGDPRVFAVDESGRTRGTVSFRAEVSDVEAVARTPDGLYVADIGDNERRRELVTVYRLTSPQLGTTSVYNAWDLRYADGEAHDAEAMVVTADGQLLVFTKEEQGGIWATGGTPTGSQLNTLQRVGDAPAWITDATVLDDGRIAVRSYTSVSVLDPDGYQVVASAPLPLQPQGESITQSLDGEALLVGSEGRGSQVLRVPVPEAVAENLPEGSSVPPTDDPSAEEEPAPSASAEAPGEGQPAETPAGDAGEEPAEDAGAAGARTGTLVAVLLAAVLALAAGAVAFLVGRGREDAPAGATEEAEAQVDETGAEGTGAGQTGADVTTEVTPAASAATAPEPPAAPEPESELPPGPAPEAEPEDGPRYELLEERPGRVTWSEPADVTDGGPAGRDGGEPARPHDVEADLRWLYEQRGR</sequence>
<feature type="region of interest" description="Disordered" evidence="1">
    <location>
        <begin position="274"/>
        <end position="328"/>
    </location>
</feature>
<evidence type="ECO:0000256" key="3">
    <source>
        <dbReference type="SAM" id="SignalP"/>
    </source>
</evidence>
<evidence type="ECO:0000256" key="2">
    <source>
        <dbReference type="SAM" id="Phobius"/>
    </source>
</evidence>
<evidence type="ECO:0000256" key="1">
    <source>
        <dbReference type="SAM" id="MobiDB-lite"/>
    </source>
</evidence>
<comment type="caution">
    <text evidence="4">The sequence shown here is derived from an EMBL/GenBank/DDBJ whole genome shotgun (WGS) entry which is preliminary data.</text>
</comment>
<feature type="compositionally biased region" description="Acidic residues" evidence="1">
    <location>
        <begin position="369"/>
        <end position="379"/>
    </location>
</feature>
<keyword evidence="3" id="KW-0732">Signal</keyword>
<organism evidence="4 5">
    <name type="scientific">Auraticoccus cholistanensis</name>
    <dbReference type="NCBI Taxonomy" id="2656650"/>
    <lineage>
        <taxon>Bacteria</taxon>
        <taxon>Bacillati</taxon>
        <taxon>Actinomycetota</taxon>
        <taxon>Actinomycetes</taxon>
        <taxon>Propionibacteriales</taxon>
        <taxon>Propionibacteriaceae</taxon>
        <taxon>Auraticoccus</taxon>
    </lineage>
</organism>
<feature type="signal peptide" evidence="3">
    <location>
        <begin position="1"/>
        <end position="37"/>
    </location>
</feature>
<evidence type="ECO:0000313" key="5">
    <source>
        <dbReference type="Proteomes" id="UP000435304"/>
    </source>
</evidence>
<keyword evidence="2" id="KW-1133">Transmembrane helix</keyword>
<gene>
    <name evidence="4" type="ORF">GC722_11235</name>
</gene>
<protein>
    <recommendedName>
        <fullName evidence="6">Bulb-type lectin domain-containing protein</fullName>
    </recommendedName>
</protein>
<name>A0A6A9UXY4_9ACTN</name>
<keyword evidence="5" id="KW-1185">Reference proteome</keyword>
<reference evidence="4 5" key="1">
    <citation type="submission" date="2019-12" db="EMBL/GenBank/DDBJ databases">
        <title>Auraticoccus cholistani sp. nov., an actinomycete isolated from soil of Cholistan desert.</title>
        <authorList>
            <person name="Cheema M.T."/>
        </authorList>
    </citation>
    <scope>NUCLEOTIDE SEQUENCE [LARGE SCALE GENOMIC DNA]</scope>
    <source>
        <strain evidence="4 5">F435</strain>
    </source>
</reference>
<keyword evidence="2" id="KW-0812">Transmembrane</keyword>
<dbReference type="SUPFAM" id="SSF75011">
    <property type="entry name" value="3-carboxy-cis,cis-mucoante lactonizing enzyme"/>
    <property type="match status" value="1"/>
</dbReference>
<dbReference type="Proteomes" id="UP000435304">
    <property type="component" value="Unassembled WGS sequence"/>
</dbReference>
<keyword evidence="2" id="KW-0472">Membrane</keyword>
<accession>A0A6A9UXY4</accession>